<dbReference type="AlphaFoldDB" id="A0A1T5A675"/>
<keyword evidence="1" id="KW-0378">Hydrolase</keyword>
<accession>A0A1T5A675</accession>
<dbReference type="GO" id="GO:0005975">
    <property type="term" value="P:carbohydrate metabolic process"/>
    <property type="evidence" value="ECO:0007669"/>
    <property type="project" value="UniProtKB-ARBA"/>
</dbReference>
<keyword evidence="2" id="KW-0732">Signal</keyword>
<keyword evidence="4" id="KW-1185">Reference proteome</keyword>
<name>A0A1T5A675_9SPHI</name>
<evidence type="ECO:0008006" key="5">
    <source>
        <dbReference type="Google" id="ProtNLM"/>
    </source>
</evidence>
<feature type="signal peptide" evidence="2">
    <location>
        <begin position="1"/>
        <end position="23"/>
    </location>
</feature>
<dbReference type="OrthoDB" id="99887at2"/>
<feature type="chain" id="PRO_5012052389" description="Glycosyl hydrolase family 20, domain 2" evidence="2">
    <location>
        <begin position="24"/>
        <end position="732"/>
    </location>
</feature>
<dbReference type="InterPro" id="IPR029018">
    <property type="entry name" value="Hex-like_dom2"/>
</dbReference>
<evidence type="ECO:0000256" key="2">
    <source>
        <dbReference type="SAM" id="SignalP"/>
    </source>
</evidence>
<reference evidence="3 4" key="1">
    <citation type="submission" date="2017-02" db="EMBL/GenBank/DDBJ databases">
        <authorList>
            <person name="Peterson S.W."/>
        </authorList>
    </citation>
    <scope>NUCLEOTIDE SEQUENCE [LARGE SCALE GENOMIC DNA]</scope>
    <source>
        <strain evidence="3 4">DSM 22899</strain>
    </source>
</reference>
<protein>
    <recommendedName>
        <fullName evidence="5">Glycosyl hydrolase family 20, domain 2</fullName>
    </recommendedName>
</protein>
<dbReference type="EMBL" id="FUYS01000001">
    <property type="protein sequence ID" value="SKB30359.1"/>
    <property type="molecule type" value="Genomic_DNA"/>
</dbReference>
<dbReference type="SUPFAM" id="SSF55545">
    <property type="entry name" value="beta-N-acetylhexosaminidase-like domain"/>
    <property type="match status" value="1"/>
</dbReference>
<dbReference type="RefSeq" id="WP_139378497.1">
    <property type="nucleotide sequence ID" value="NZ_FUYS01000001.1"/>
</dbReference>
<sequence length="732" mass="83778">MFLIRKWTCIAVWCLAAIPSAYAKDSVAVYFDNGSKPLTLLTNRVKNHAAQRGAVVSVGSLDGLPPTGGIVVLQQDKPQSGLSRRLQKVNRDTLEPEGYALKWHKPSERLYVIGADSIGAQYGLREVLDHWLAHGTIRSMKEKTANPLLEYRILKFNLPWSPYRKNEATDVHLGVCRDLAFWERFLDMMVDNRFNVLSLWNNHPFPFMVRSASFPKATPFSDDELADWKQFWTALFRMAKDRGIQTFVVNWNIVVSPEFAEAYGASEYNDRSPMVAAYTRESVRQLIDEYPDLTGIGVTLADWMGNFPDAMSPQEREDWIASTFVQGMKEASRPVKFLHRSVLAGDPMAMRNLLDNAGLEEPALVEIKFNWSHGHSTPQLAITHDFHSGELDSRFWEPEPESYRIQWMVRNEDFFILRWGQADFIRTHILQNKLDVVNGYFIGSEGYIPALDYASLPGPDRTWHYAFEKQWLFYTLWGRLLYDPHTPDTVFEDQLAVRYGRPLAAELFSLYQLASQLPLRLASFYRSTWDYTLYSEGFIAAEPANPKAPFDRSSPFISIAELLSHDVLDSNLMAIKMYVTKTLQGGLDTAKTTPTELARQSETDSRAALALIAGIRQRIPHHRGALVSELDDMATWAYLGLYFADKIRAGVALEFLQQTGEEAKRTEAIQLLQRCVEHWDGVIFHTKGRYLPVPHVATEYYGDEFKTFSWEQLRPQVIRDIQIATNFKQNND</sequence>
<evidence type="ECO:0000256" key="1">
    <source>
        <dbReference type="ARBA" id="ARBA00022801"/>
    </source>
</evidence>
<gene>
    <name evidence="3" type="ORF">SAMN05660226_00619</name>
</gene>
<dbReference type="GO" id="GO:0016787">
    <property type="term" value="F:hydrolase activity"/>
    <property type="evidence" value="ECO:0007669"/>
    <property type="project" value="UniProtKB-KW"/>
</dbReference>
<dbReference type="STRING" id="623280.SAMN05660226_00619"/>
<proteinExistence type="predicted"/>
<dbReference type="Proteomes" id="UP000190541">
    <property type="component" value="Unassembled WGS sequence"/>
</dbReference>
<organism evidence="3 4">
    <name type="scientific">Parapedobacter luteus</name>
    <dbReference type="NCBI Taxonomy" id="623280"/>
    <lineage>
        <taxon>Bacteria</taxon>
        <taxon>Pseudomonadati</taxon>
        <taxon>Bacteroidota</taxon>
        <taxon>Sphingobacteriia</taxon>
        <taxon>Sphingobacteriales</taxon>
        <taxon>Sphingobacteriaceae</taxon>
        <taxon>Parapedobacter</taxon>
    </lineage>
</organism>
<evidence type="ECO:0000313" key="4">
    <source>
        <dbReference type="Proteomes" id="UP000190541"/>
    </source>
</evidence>
<evidence type="ECO:0000313" key="3">
    <source>
        <dbReference type="EMBL" id="SKB30359.1"/>
    </source>
</evidence>